<keyword evidence="6" id="KW-0597">Phosphoprotein</keyword>
<comment type="caution">
    <text evidence="9">The sequence shown here is derived from an EMBL/GenBank/DDBJ whole genome shotgun (WGS) entry which is preliminary data.</text>
</comment>
<dbReference type="CDD" id="cd17536">
    <property type="entry name" value="REC_YesN-like"/>
    <property type="match status" value="1"/>
</dbReference>
<dbReference type="InterPro" id="IPR018062">
    <property type="entry name" value="HTH_AraC-typ_CS"/>
</dbReference>
<accession>A0A1Y4L8T2</accession>
<dbReference type="GO" id="GO:0043565">
    <property type="term" value="F:sequence-specific DNA binding"/>
    <property type="evidence" value="ECO:0007669"/>
    <property type="project" value="InterPro"/>
</dbReference>
<dbReference type="PROSITE" id="PS50110">
    <property type="entry name" value="RESPONSE_REGULATORY"/>
    <property type="match status" value="1"/>
</dbReference>
<dbReference type="InterPro" id="IPR018060">
    <property type="entry name" value="HTH_AraC"/>
</dbReference>
<dbReference type="PRINTS" id="PR00032">
    <property type="entry name" value="HTHARAC"/>
</dbReference>
<evidence type="ECO:0000256" key="5">
    <source>
        <dbReference type="ARBA" id="ARBA00024867"/>
    </source>
</evidence>
<dbReference type="GO" id="GO:0003700">
    <property type="term" value="F:DNA-binding transcription factor activity"/>
    <property type="evidence" value="ECO:0007669"/>
    <property type="project" value="InterPro"/>
</dbReference>
<dbReference type="SUPFAM" id="SSF46689">
    <property type="entry name" value="Homeodomain-like"/>
    <property type="match status" value="2"/>
</dbReference>
<dbReference type="SMART" id="SM00342">
    <property type="entry name" value="HTH_ARAC"/>
    <property type="match status" value="1"/>
</dbReference>
<reference evidence="10" key="1">
    <citation type="submission" date="2017-04" db="EMBL/GenBank/DDBJ databases">
        <title>Function of individual gut microbiota members based on whole genome sequencing of pure cultures obtained from chicken caecum.</title>
        <authorList>
            <person name="Medvecky M."/>
            <person name="Cejkova D."/>
            <person name="Polansky O."/>
            <person name="Karasova D."/>
            <person name="Kubasova T."/>
            <person name="Cizek A."/>
            <person name="Rychlik I."/>
        </authorList>
    </citation>
    <scope>NUCLEOTIDE SEQUENCE [LARGE SCALE GENOMIC DNA]</scope>
    <source>
        <strain evidence="10">An180</strain>
    </source>
</reference>
<keyword evidence="4" id="KW-0804">Transcription</keyword>
<evidence type="ECO:0000313" key="10">
    <source>
        <dbReference type="Proteomes" id="UP000195897"/>
    </source>
</evidence>
<dbReference type="PROSITE" id="PS01124">
    <property type="entry name" value="HTH_ARAC_FAMILY_2"/>
    <property type="match status" value="1"/>
</dbReference>
<evidence type="ECO:0000259" key="7">
    <source>
        <dbReference type="PROSITE" id="PS01124"/>
    </source>
</evidence>
<protein>
    <recommendedName>
        <fullName evidence="1">Stage 0 sporulation protein A homolog</fullName>
    </recommendedName>
</protein>
<evidence type="ECO:0000256" key="1">
    <source>
        <dbReference type="ARBA" id="ARBA00018672"/>
    </source>
</evidence>
<dbReference type="Gene3D" id="3.40.50.2300">
    <property type="match status" value="1"/>
</dbReference>
<dbReference type="InterPro" id="IPR011006">
    <property type="entry name" value="CheY-like_superfamily"/>
</dbReference>
<keyword evidence="2" id="KW-0805">Transcription regulation</keyword>
<keyword evidence="3" id="KW-0238">DNA-binding</keyword>
<dbReference type="Pfam" id="PF00072">
    <property type="entry name" value="Response_reg"/>
    <property type="match status" value="1"/>
</dbReference>
<evidence type="ECO:0000256" key="2">
    <source>
        <dbReference type="ARBA" id="ARBA00023015"/>
    </source>
</evidence>
<dbReference type="EMBL" id="NFKK01000005">
    <property type="protein sequence ID" value="OUP53134.1"/>
    <property type="molecule type" value="Genomic_DNA"/>
</dbReference>
<evidence type="ECO:0000259" key="8">
    <source>
        <dbReference type="PROSITE" id="PS50110"/>
    </source>
</evidence>
<evidence type="ECO:0000313" key="9">
    <source>
        <dbReference type="EMBL" id="OUP53134.1"/>
    </source>
</evidence>
<gene>
    <name evidence="9" type="ORF">B5F17_06060</name>
</gene>
<dbReference type="InterPro" id="IPR009057">
    <property type="entry name" value="Homeodomain-like_sf"/>
</dbReference>
<dbReference type="Gene3D" id="1.10.10.60">
    <property type="entry name" value="Homeodomain-like"/>
    <property type="match status" value="2"/>
</dbReference>
<dbReference type="GO" id="GO:0000160">
    <property type="term" value="P:phosphorelay signal transduction system"/>
    <property type="evidence" value="ECO:0007669"/>
    <property type="project" value="InterPro"/>
</dbReference>
<proteinExistence type="predicted"/>
<dbReference type="SMART" id="SM00448">
    <property type="entry name" value="REC"/>
    <property type="match status" value="1"/>
</dbReference>
<dbReference type="PANTHER" id="PTHR43280:SF2">
    <property type="entry name" value="HTH-TYPE TRANSCRIPTIONAL REGULATOR EXSA"/>
    <property type="match status" value="1"/>
</dbReference>
<dbReference type="InterPro" id="IPR001789">
    <property type="entry name" value="Sig_transdc_resp-reg_receiver"/>
</dbReference>
<evidence type="ECO:0000256" key="4">
    <source>
        <dbReference type="ARBA" id="ARBA00023163"/>
    </source>
</evidence>
<sequence>MMIKRVYRSTVRKDTGQPCTFGCRYSGEGGHRMPKRNKRVLLVDDDAMVRIGLKTLVDWSGHGYQLIGEAENGAQALKIARQEQPEIVITDMKMPGMDGVALIRALQEIQPPPYVVALSGYDDFPLVREAMKQGAKDYLLKLELTSETLLQSLAGAPDAPNNDIPKPDQVMLRSRVLRDLIFHFYLNEDDLEKRLQEAGICWTGETVYCLLLKAGELFRFEEATEEECHTLLFSIRNIAEEIVGACLDAVSTEGKTGELYILGALRPELDGQDADALVEQTAHRLHDMLQQYVDVSCTIGIGQGENTAGGMAEACSRAADAMRSRFYRLNDPVIWWQADLCPQTEPETFSTTEARRLLTEGISSLSAETVDEAINLVQKAAARQHWTQRNAYAVAFALAVTVQDCLEAYGLDIPSQMPRSHGDLLQWMDLHHMGDVRDWLERLRQDLLEYIQKERADGKQTVVRRAQDILTQRFCGEITLPELAEQLDLTPGYLSALMKKYTGKTFSEYLTYLRIEQAKKLLRETHDKIYAVAVAVGYEDAFYFSRIFKRETGMTPGDWRKRAEQRGDVP</sequence>
<dbReference type="PROSITE" id="PS00041">
    <property type="entry name" value="HTH_ARAC_FAMILY_1"/>
    <property type="match status" value="1"/>
</dbReference>
<organism evidence="9 10">
    <name type="scientific">Butyricicoccus pullicaecorum</name>
    <dbReference type="NCBI Taxonomy" id="501571"/>
    <lineage>
        <taxon>Bacteria</taxon>
        <taxon>Bacillati</taxon>
        <taxon>Bacillota</taxon>
        <taxon>Clostridia</taxon>
        <taxon>Eubacteriales</taxon>
        <taxon>Butyricicoccaceae</taxon>
        <taxon>Butyricicoccus</taxon>
    </lineage>
</organism>
<dbReference type="SUPFAM" id="SSF52172">
    <property type="entry name" value="CheY-like"/>
    <property type="match status" value="1"/>
</dbReference>
<dbReference type="PANTHER" id="PTHR43280">
    <property type="entry name" value="ARAC-FAMILY TRANSCRIPTIONAL REGULATOR"/>
    <property type="match status" value="1"/>
</dbReference>
<evidence type="ECO:0000256" key="3">
    <source>
        <dbReference type="ARBA" id="ARBA00023125"/>
    </source>
</evidence>
<evidence type="ECO:0000256" key="6">
    <source>
        <dbReference type="PROSITE-ProRule" id="PRU00169"/>
    </source>
</evidence>
<dbReference type="Proteomes" id="UP000195897">
    <property type="component" value="Unassembled WGS sequence"/>
</dbReference>
<dbReference type="InterPro" id="IPR020449">
    <property type="entry name" value="Tscrpt_reg_AraC-type_HTH"/>
</dbReference>
<feature type="domain" description="Response regulatory" evidence="8">
    <location>
        <begin position="39"/>
        <end position="156"/>
    </location>
</feature>
<dbReference type="AlphaFoldDB" id="A0A1Y4L8T2"/>
<comment type="function">
    <text evidence="5">May play the central regulatory role in sporulation. It may be an element of the effector pathway responsible for the activation of sporulation genes in response to nutritional stress. Spo0A may act in concert with spo0H (a sigma factor) to control the expression of some genes that are critical to the sporulation process.</text>
</comment>
<name>A0A1Y4L8T2_9FIRM</name>
<feature type="domain" description="HTH araC/xylS-type" evidence="7">
    <location>
        <begin position="464"/>
        <end position="562"/>
    </location>
</feature>
<feature type="modified residue" description="4-aspartylphosphate" evidence="6">
    <location>
        <position position="91"/>
    </location>
</feature>
<dbReference type="Pfam" id="PF12833">
    <property type="entry name" value="HTH_18"/>
    <property type="match status" value="1"/>
</dbReference>